<reference evidence="1 2" key="1">
    <citation type="submission" date="2019-04" db="EMBL/GenBank/DDBJ databases">
        <title>Genomic characterization of Staphylococcus petrasii strains.</title>
        <authorList>
            <person name="Vrbovska V."/>
            <person name="Kovarovic V."/>
            <person name="Maslanova I."/>
            <person name="Indrakova A."/>
            <person name="Petras P."/>
            <person name="Sedo O."/>
            <person name="Svec P."/>
            <person name="Fisarova L."/>
            <person name="Sedlacek I."/>
            <person name="Doskar J."/>
            <person name="Pantucek R."/>
        </authorList>
    </citation>
    <scope>NUCLEOTIDE SEQUENCE [LARGE SCALE GENOMIC DNA]</scope>
    <source>
        <strain evidence="1 2">CCM 8529</strain>
    </source>
</reference>
<gene>
    <name evidence="1" type="ORF">E2558_07055</name>
</gene>
<sequence length="122" mass="14576">MTNSQLPINYQHNLIDLLTLVETIKYYYFMEPKRLIQAIEQFNIIVDTYYSEANLQQHENIANPTIHLSPASAFTTYQKLLHSLNQQPLHHFQQGELLCDLHERHRRIYQTYITIQSIFNEL</sequence>
<name>A0A4Z1BRL2_9STAP</name>
<proteinExistence type="predicted"/>
<organism evidence="1 2">
    <name type="scientific">Staphylococcus pragensis</name>
    <dbReference type="NCBI Taxonomy" id="1611836"/>
    <lineage>
        <taxon>Bacteria</taxon>
        <taxon>Bacillati</taxon>
        <taxon>Bacillota</taxon>
        <taxon>Bacilli</taxon>
        <taxon>Bacillales</taxon>
        <taxon>Staphylococcaceae</taxon>
        <taxon>Staphylococcus</taxon>
    </lineage>
</organism>
<evidence type="ECO:0000313" key="1">
    <source>
        <dbReference type="EMBL" id="TGN27599.1"/>
    </source>
</evidence>
<keyword evidence="2" id="KW-1185">Reference proteome</keyword>
<protein>
    <submittedName>
        <fullName evidence="1">Uncharacterized protein</fullName>
    </submittedName>
</protein>
<dbReference type="EMBL" id="SRPJ01000002">
    <property type="protein sequence ID" value="TGN27599.1"/>
    <property type="molecule type" value="Genomic_DNA"/>
</dbReference>
<dbReference type="AlphaFoldDB" id="A0A4Z1BRL2"/>
<dbReference type="Proteomes" id="UP000297459">
    <property type="component" value="Unassembled WGS sequence"/>
</dbReference>
<accession>A0A4Z1BRL2</accession>
<dbReference type="RefSeq" id="WP_126566440.1">
    <property type="nucleotide sequence ID" value="NZ_BMCY01000002.1"/>
</dbReference>
<evidence type="ECO:0000313" key="2">
    <source>
        <dbReference type="Proteomes" id="UP000297459"/>
    </source>
</evidence>
<comment type="caution">
    <text evidence="1">The sequence shown here is derived from an EMBL/GenBank/DDBJ whole genome shotgun (WGS) entry which is preliminary data.</text>
</comment>